<reference evidence="2" key="1">
    <citation type="submission" date="2013-07" db="EMBL/GenBank/DDBJ databases">
        <title>Sub-species coevolution in mutualistic symbiosis.</title>
        <authorList>
            <person name="Murfin K."/>
            <person name="Klassen J."/>
            <person name="Lee M."/>
            <person name="Forst S."/>
            <person name="Stock P."/>
            <person name="Goodrich-Blair H."/>
        </authorList>
    </citation>
    <scope>NUCLEOTIDE SEQUENCE [LARGE SCALE GENOMIC DNA]</scope>
    <source>
        <strain evidence="2">Intermedium</strain>
    </source>
</reference>
<dbReference type="Proteomes" id="UP000028480">
    <property type="component" value="Unassembled WGS sequence"/>
</dbReference>
<dbReference type="Gene3D" id="2.170.14.10">
    <property type="entry name" value="Phage P22 tailspike-like, N-terminal domain"/>
    <property type="match status" value="1"/>
</dbReference>
<dbReference type="AlphaFoldDB" id="A0A077QE88"/>
<proteinExistence type="predicted"/>
<dbReference type="InterPro" id="IPR009093">
    <property type="entry name" value="P22_tailspike_N"/>
</dbReference>
<name>A0A077QE88_XENBV</name>
<dbReference type="HOGENOM" id="CLU_1282802_0_0_6"/>
<dbReference type="Pfam" id="PF09008">
    <property type="entry name" value="Head_binding"/>
    <property type="match status" value="1"/>
</dbReference>
<comment type="caution">
    <text evidence="2">The sequence shown here is derived from an EMBL/GenBank/DDBJ whole genome shotgun (WGS) entry which is preliminary data.</text>
</comment>
<organism evidence="2 3">
    <name type="scientific">Xenorhabdus bovienii str. Intermedium</name>
    <dbReference type="NCBI Taxonomy" id="1379677"/>
    <lineage>
        <taxon>Bacteria</taxon>
        <taxon>Pseudomonadati</taxon>
        <taxon>Pseudomonadota</taxon>
        <taxon>Gammaproteobacteria</taxon>
        <taxon>Enterobacterales</taxon>
        <taxon>Morganellaceae</taxon>
        <taxon>Xenorhabdus</taxon>
    </lineage>
</organism>
<dbReference type="SUPFAM" id="SSF51327">
    <property type="entry name" value="Head-binding domain of phage P22 tailspike protein"/>
    <property type="match status" value="1"/>
</dbReference>
<dbReference type="EMBL" id="CBTB010000058">
    <property type="protein sequence ID" value="CDH31438.1"/>
    <property type="molecule type" value="Genomic_DNA"/>
</dbReference>
<dbReference type="InterPro" id="IPR036730">
    <property type="entry name" value="P22_tailspike_N_sf"/>
</dbReference>
<evidence type="ECO:0000259" key="1">
    <source>
        <dbReference type="Pfam" id="PF09008"/>
    </source>
</evidence>
<gene>
    <name evidence="2" type="ORF">XBI1_1500007</name>
</gene>
<accession>A0A077QE88</accession>
<sequence length="215" mass="23850">MLELTNITLVPSKLLTIGHSFNAYPNGNIYIGKIDADPTIPENQIQVYLECEDGVHIPVSQPLIINPAGYLVYNGQIAKFVTAQDHSMAVYDSCGVQQFYYPNVLKYEPDQFSEKLKDNGGDKLVGSSFGSSVYSDYSLCIFKRVGNFREGSVVKSKFDALLLDGKYYAYHLDVEHVVTEQENIQTSWVCVGLLNGYPVNDVRNFGAKADLGCVP</sequence>
<protein>
    <recommendedName>
        <fullName evidence="1">Bacteriophage P22 tailspike N-terminal domain-containing protein</fullName>
    </recommendedName>
</protein>
<evidence type="ECO:0000313" key="3">
    <source>
        <dbReference type="Proteomes" id="UP000028480"/>
    </source>
</evidence>
<evidence type="ECO:0000313" key="2">
    <source>
        <dbReference type="EMBL" id="CDH31438.1"/>
    </source>
</evidence>
<feature type="domain" description="Bacteriophage P22 tailspike N-terminal" evidence="1">
    <location>
        <begin position="9"/>
        <end position="111"/>
    </location>
</feature>